<reference evidence="1 2" key="1">
    <citation type="submission" date="2019-12" db="EMBL/GenBank/DDBJ databases">
        <title>Genomic-based taxomic classification of the family Erythrobacteraceae.</title>
        <authorList>
            <person name="Xu L."/>
        </authorList>
    </citation>
    <scope>NUCLEOTIDE SEQUENCE [LARGE SCALE GENOMIC DNA]</scope>
    <source>
        <strain evidence="1 2">H32</strain>
    </source>
</reference>
<gene>
    <name evidence="1" type="ORF">GRI72_02835</name>
</gene>
<evidence type="ECO:0000313" key="1">
    <source>
        <dbReference type="EMBL" id="MXO67768.1"/>
    </source>
</evidence>
<accession>A0ABW9UVE9</accession>
<protein>
    <submittedName>
        <fullName evidence="1">Uncharacterized protein</fullName>
    </submittedName>
</protein>
<sequence>MDATSIELSKINFILENLVATWLHRVSDNPIDDCEGLAEEMHRQFTALPATVFGEELSPEQTRQAQEAAGQRMDLFWAGVRERLRSS</sequence>
<dbReference type="RefSeq" id="WP_160732394.1">
    <property type="nucleotide sequence ID" value="NZ_CP139719.1"/>
</dbReference>
<comment type="caution">
    <text evidence="1">The sequence shown here is derived from an EMBL/GenBank/DDBJ whole genome shotgun (WGS) entry which is preliminary data.</text>
</comment>
<dbReference type="Proteomes" id="UP000444401">
    <property type="component" value="Unassembled WGS sequence"/>
</dbReference>
<proteinExistence type="predicted"/>
<keyword evidence="2" id="KW-1185">Reference proteome</keyword>
<organism evidence="1 2">
    <name type="scientific">Pelagerythrobacter marinus</name>
    <dbReference type="NCBI Taxonomy" id="538382"/>
    <lineage>
        <taxon>Bacteria</taxon>
        <taxon>Pseudomonadati</taxon>
        <taxon>Pseudomonadota</taxon>
        <taxon>Alphaproteobacteria</taxon>
        <taxon>Sphingomonadales</taxon>
        <taxon>Erythrobacteraceae</taxon>
        <taxon>Pelagerythrobacter</taxon>
    </lineage>
</organism>
<dbReference type="EMBL" id="WTYO01000001">
    <property type="protein sequence ID" value="MXO67768.1"/>
    <property type="molecule type" value="Genomic_DNA"/>
</dbReference>
<evidence type="ECO:0000313" key="2">
    <source>
        <dbReference type="Proteomes" id="UP000444401"/>
    </source>
</evidence>
<name>A0ABW9UVE9_9SPHN</name>